<evidence type="ECO:0000256" key="5">
    <source>
        <dbReference type="SAM" id="SignalP"/>
    </source>
</evidence>
<feature type="signal peptide" evidence="5">
    <location>
        <begin position="1"/>
        <end position="24"/>
    </location>
</feature>
<evidence type="ECO:0000256" key="2">
    <source>
        <dbReference type="ARBA" id="ARBA00022803"/>
    </source>
</evidence>
<keyword evidence="7" id="KW-1185">Reference proteome</keyword>
<dbReference type="SMART" id="SM00028">
    <property type="entry name" value="TPR"/>
    <property type="match status" value="9"/>
</dbReference>
<dbReference type="InterPro" id="IPR019734">
    <property type="entry name" value="TPR_rpt"/>
</dbReference>
<comment type="caution">
    <text evidence="6">The sequence shown here is derived from an EMBL/GenBank/DDBJ whole genome shotgun (WGS) entry which is preliminary data.</text>
</comment>
<dbReference type="InterPro" id="IPR051012">
    <property type="entry name" value="CellSynth/LPSAsmb/PSIAsmb"/>
</dbReference>
<dbReference type="Pfam" id="PF14559">
    <property type="entry name" value="TPR_19"/>
    <property type="match status" value="1"/>
</dbReference>
<sequence length="594" mass="65108">MRIHTRFLSLLTPLLALVALVSNADQSAPPMLQPATPGSADASASTYLGPATGQALGQEPPQELSSELVYTALVAEVALQRGDYAAAFEHFLAAAQLAQEPSLAERAVRSALNTDRPEAARQALDLWTELEPDAPKAHQLSAFLALEAGNRSIAMASLQRVIELGGVPGQGYLQAAQILGRLPDPSDRLALMRELVDALDADSDPDAQYALATLAAAAGEDDAAMQLAERASVLRPGWTDPKLFLVRLLVGMEQPEQAQAALERYIIQAPEDAELKLMKAQLHMDAEESEQALAVFNELLERTPERPDVLFAAAVLALDIRDLDAAREYLEALKRLGKRPNDVAFLLGQVEEQAGNSKAARGLYDEVRGQNRINAQVRIARLYAKDGDVQRARELFQQLRDQYPGQTSAFYLLEGEMLRDQGLAQQALGVYDLALGQEPDNADLLYARAMLAVGMGQVASLERDLRRILIADPDHVDALNALGYTLADRTDRFDAAASLIERALQLRPDDPAILDSMGWVLYRQGQPEKAEGFLRQALDQGFDAEIAAHLGEVLWALGRQDEARAIWRHALDEAPDHEYLLRVLSRFRFSHTDN</sequence>
<feature type="repeat" description="TPR" evidence="3">
    <location>
        <begin position="544"/>
        <end position="577"/>
    </location>
</feature>
<feature type="region of interest" description="Disordered" evidence="4">
    <location>
        <begin position="30"/>
        <end position="60"/>
    </location>
</feature>
<dbReference type="EMBL" id="NRRY01000007">
    <property type="protein sequence ID" value="MBK1618072.1"/>
    <property type="molecule type" value="Genomic_DNA"/>
</dbReference>
<dbReference type="PANTHER" id="PTHR45586">
    <property type="entry name" value="TPR REPEAT-CONTAINING PROTEIN PA4667"/>
    <property type="match status" value="1"/>
</dbReference>
<feature type="chain" id="PRO_5040924763" description="Tetratricopeptide repeat protein" evidence="5">
    <location>
        <begin position="25"/>
        <end position="594"/>
    </location>
</feature>
<reference evidence="6 7" key="1">
    <citation type="journal article" date="2020" name="Microorganisms">
        <title>Osmotic Adaptation and Compatible Solute Biosynthesis of Phototrophic Bacteria as Revealed from Genome Analyses.</title>
        <authorList>
            <person name="Imhoff J.F."/>
            <person name="Rahn T."/>
            <person name="Kunzel S."/>
            <person name="Keller A."/>
            <person name="Neulinger S.C."/>
        </authorList>
    </citation>
    <scope>NUCLEOTIDE SEQUENCE [LARGE SCALE GENOMIC DNA]</scope>
    <source>
        <strain evidence="6 7">DSM 25653</strain>
    </source>
</reference>
<proteinExistence type="predicted"/>
<dbReference type="Pfam" id="PF13432">
    <property type="entry name" value="TPR_16"/>
    <property type="match status" value="3"/>
</dbReference>
<organism evidence="6 7">
    <name type="scientific">Lamprobacter modestohalophilus</name>
    <dbReference type="NCBI Taxonomy" id="1064514"/>
    <lineage>
        <taxon>Bacteria</taxon>
        <taxon>Pseudomonadati</taxon>
        <taxon>Pseudomonadota</taxon>
        <taxon>Gammaproteobacteria</taxon>
        <taxon>Chromatiales</taxon>
        <taxon>Chromatiaceae</taxon>
        <taxon>Lamprobacter</taxon>
    </lineage>
</organism>
<keyword evidence="5" id="KW-0732">Signal</keyword>
<gene>
    <name evidence="6" type="ORF">CKO42_06345</name>
</gene>
<dbReference type="AlphaFoldDB" id="A0A9X0W6T8"/>
<dbReference type="InterPro" id="IPR011990">
    <property type="entry name" value="TPR-like_helical_dom_sf"/>
</dbReference>
<name>A0A9X0W6T8_9GAMM</name>
<dbReference type="Gene3D" id="1.25.40.10">
    <property type="entry name" value="Tetratricopeptide repeat domain"/>
    <property type="match status" value="2"/>
</dbReference>
<evidence type="ECO:0000256" key="1">
    <source>
        <dbReference type="ARBA" id="ARBA00022737"/>
    </source>
</evidence>
<accession>A0A9X0W6T8</accession>
<evidence type="ECO:0008006" key="8">
    <source>
        <dbReference type="Google" id="ProtNLM"/>
    </source>
</evidence>
<dbReference type="Proteomes" id="UP001138768">
    <property type="component" value="Unassembled WGS sequence"/>
</dbReference>
<keyword evidence="1" id="KW-0677">Repeat</keyword>
<evidence type="ECO:0000256" key="3">
    <source>
        <dbReference type="PROSITE-ProRule" id="PRU00339"/>
    </source>
</evidence>
<evidence type="ECO:0000256" key="4">
    <source>
        <dbReference type="SAM" id="MobiDB-lite"/>
    </source>
</evidence>
<keyword evidence="2 3" id="KW-0802">TPR repeat</keyword>
<evidence type="ECO:0000313" key="6">
    <source>
        <dbReference type="EMBL" id="MBK1618072.1"/>
    </source>
</evidence>
<dbReference type="SUPFAM" id="SSF48452">
    <property type="entry name" value="TPR-like"/>
    <property type="match status" value="2"/>
</dbReference>
<dbReference type="PROSITE" id="PS50005">
    <property type="entry name" value="TPR"/>
    <property type="match status" value="1"/>
</dbReference>
<protein>
    <recommendedName>
        <fullName evidence="8">Tetratricopeptide repeat protein</fullName>
    </recommendedName>
</protein>
<dbReference type="PANTHER" id="PTHR45586:SF1">
    <property type="entry name" value="LIPOPOLYSACCHARIDE ASSEMBLY PROTEIN B"/>
    <property type="match status" value="1"/>
</dbReference>
<evidence type="ECO:0000313" key="7">
    <source>
        <dbReference type="Proteomes" id="UP001138768"/>
    </source>
</evidence>